<reference evidence="2 3" key="1">
    <citation type="journal article" date="2021" name="Genome Biol.">
        <title>AFLAP: assembly-free linkage analysis pipeline using k-mers from genome sequencing data.</title>
        <authorList>
            <person name="Fletcher K."/>
            <person name="Zhang L."/>
            <person name="Gil J."/>
            <person name="Han R."/>
            <person name="Cavanaugh K."/>
            <person name="Michelmore R."/>
        </authorList>
    </citation>
    <scope>NUCLEOTIDE SEQUENCE [LARGE SCALE GENOMIC DNA]</scope>
    <source>
        <strain evidence="2 3">SF5</strain>
    </source>
</reference>
<name>A0A976IEP7_BRELC</name>
<keyword evidence="1" id="KW-1133">Transmembrane helix</keyword>
<dbReference type="RefSeq" id="XP_067818666.1">
    <property type="nucleotide sequence ID" value="XM_067967534.1"/>
</dbReference>
<dbReference type="AlphaFoldDB" id="A0A976IEP7"/>
<dbReference type="GeneID" id="94353205"/>
<keyword evidence="1" id="KW-0472">Membrane</keyword>
<dbReference type="KEGG" id="blac:94353205"/>
<protein>
    <submittedName>
        <fullName evidence="2">Uncharacterized protein</fullName>
    </submittedName>
</protein>
<accession>A0A976IEP7</accession>
<sequence length="138" mass="15530">MIALVKDTGSQLILLLLHEKKHEPCRTESSTRQRLSKVDTVLFVQHILSVLAVAIFAVAVAEIALMYPSSASLMKFCSKQDKTKRELYVFSTSGNSSRDLWQDTLVPSSQTIVILMYWNVVAFVSMSTLAILRFMTFP</sequence>
<feature type="transmembrane region" description="Helical" evidence="1">
    <location>
        <begin position="41"/>
        <end position="67"/>
    </location>
</feature>
<proteinExistence type="predicted"/>
<keyword evidence="1" id="KW-0812">Transmembrane</keyword>
<feature type="transmembrane region" description="Helical" evidence="1">
    <location>
        <begin position="112"/>
        <end position="132"/>
    </location>
</feature>
<evidence type="ECO:0000313" key="3">
    <source>
        <dbReference type="Proteomes" id="UP000294530"/>
    </source>
</evidence>
<organism evidence="2 3">
    <name type="scientific">Bremia lactucae</name>
    <name type="common">Lettuce downy mildew</name>
    <dbReference type="NCBI Taxonomy" id="4779"/>
    <lineage>
        <taxon>Eukaryota</taxon>
        <taxon>Sar</taxon>
        <taxon>Stramenopiles</taxon>
        <taxon>Oomycota</taxon>
        <taxon>Peronosporomycetes</taxon>
        <taxon>Peronosporales</taxon>
        <taxon>Peronosporaceae</taxon>
        <taxon>Bremia</taxon>
    </lineage>
</organism>
<keyword evidence="3" id="KW-1185">Reference proteome</keyword>
<evidence type="ECO:0000313" key="2">
    <source>
        <dbReference type="EMBL" id="TDH69167.1"/>
    </source>
</evidence>
<dbReference type="EMBL" id="SHOA02000002">
    <property type="protein sequence ID" value="TDH69167.1"/>
    <property type="molecule type" value="Genomic_DNA"/>
</dbReference>
<dbReference type="Proteomes" id="UP000294530">
    <property type="component" value="Unassembled WGS sequence"/>
</dbReference>
<evidence type="ECO:0000256" key="1">
    <source>
        <dbReference type="SAM" id="Phobius"/>
    </source>
</evidence>
<gene>
    <name evidence="2" type="ORF">CCR75_009495</name>
</gene>
<comment type="caution">
    <text evidence="2">The sequence shown here is derived from an EMBL/GenBank/DDBJ whole genome shotgun (WGS) entry which is preliminary data.</text>
</comment>